<dbReference type="EMBL" id="PEWY01000100">
    <property type="protein sequence ID" value="PIU36932.1"/>
    <property type="molecule type" value="Genomic_DNA"/>
</dbReference>
<protein>
    <submittedName>
        <fullName evidence="1">Uncharacterized protein</fullName>
    </submittedName>
</protein>
<gene>
    <name evidence="1" type="ORF">COT02_03465</name>
</gene>
<reference evidence="2" key="1">
    <citation type="submission" date="2017-09" db="EMBL/GenBank/DDBJ databases">
        <title>Depth-based differentiation of microbial function through sediment-hosted aquifers and enrichment of novel symbionts in the deep terrestrial subsurface.</title>
        <authorList>
            <person name="Probst A.J."/>
            <person name="Ladd B."/>
            <person name="Jarett J.K."/>
            <person name="Geller-Mcgrath D.E."/>
            <person name="Sieber C.M.K."/>
            <person name="Emerson J.B."/>
            <person name="Anantharaman K."/>
            <person name="Thomas B.C."/>
            <person name="Malmstrom R."/>
            <person name="Stieglmeier M."/>
            <person name="Klingl A."/>
            <person name="Woyke T."/>
            <person name="Ryan C.M."/>
            <person name="Banfield J.F."/>
        </authorList>
    </citation>
    <scope>NUCLEOTIDE SEQUENCE [LARGE SCALE GENOMIC DNA]</scope>
</reference>
<proteinExistence type="predicted"/>
<organism evidence="1 2">
    <name type="scientific">Candidatus Roizmanbacteria bacterium CG07_land_8_20_14_0_80_34_15</name>
    <dbReference type="NCBI Taxonomy" id="1974849"/>
    <lineage>
        <taxon>Bacteria</taxon>
        <taxon>Candidatus Roizmaniibacteriota</taxon>
    </lineage>
</organism>
<name>A0A2M6YU23_9BACT</name>
<evidence type="ECO:0000313" key="2">
    <source>
        <dbReference type="Proteomes" id="UP000230184"/>
    </source>
</evidence>
<comment type="caution">
    <text evidence="1">The sequence shown here is derived from an EMBL/GenBank/DDBJ whole genome shotgun (WGS) entry which is preliminary data.</text>
</comment>
<accession>A0A2M6YU23</accession>
<sequence>MKISAPVYSLRAHGWFGGDMYHRLGVVFWPYPIGVFNRYLIQSIYYSPRGWIYQRRRTWHGTVWAAQKPGIPYNWRTPYQQFYRHVFASGITRWQGFSNLTKDVYRKLKFPKQASGFNRWLHYWLDDKRNKDFQKGSL</sequence>
<dbReference type="AlphaFoldDB" id="A0A2M6YU23"/>
<evidence type="ECO:0000313" key="1">
    <source>
        <dbReference type="EMBL" id="PIU36932.1"/>
    </source>
</evidence>
<dbReference type="Proteomes" id="UP000230184">
    <property type="component" value="Unassembled WGS sequence"/>
</dbReference>